<dbReference type="Gene3D" id="3.30.450.20">
    <property type="entry name" value="PAS domain"/>
    <property type="match status" value="2"/>
</dbReference>
<proteinExistence type="predicted"/>
<gene>
    <name evidence="2" type="ORF">DK846_14855</name>
</gene>
<dbReference type="PROSITE" id="PS50112">
    <property type="entry name" value="PAS"/>
    <property type="match status" value="1"/>
</dbReference>
<organism evidence="2 3">
    <name type="scientific">Methanospirillum lacunae</name>
    <dbReference type="NCBI Taxonomy" id="668570"/>
    <lineage>
        <taxon>Archaea</taxon>
        <taxon>Methanobacteriati</taxon>
        <taxon>Methanobacteriota</taxon>
        <taxon>Stenosarchaea group</taxon>
        <taxon>Methanomicrobia</taxon>
        <taxon>Methanomicrobiales</taxon>
        <taxon>Methanospirillaceae</taxon>
        <taxon>Methanospirillum</taxon>
    </lineage>
</organism>
<evidence type="ECO:0000313" key="2">
    <source>
        <dbReference type="EMBL" id="PWR70357.1"/>
    </source>
</evidence>
<accession>A0A2V2N2G5</accession>
<protein>
    <recommendedName>
        <fullName evidence="1">PAS domain-containing protein</fullName>
    </recommendedName>
</protein>
<dbReference type="InterPro" id="IPR036390">
    <property type="entry name" value="WH_DNA-bd_sf"/>
</dbReference>
<dbReference type="AlphaFoldDB" id="A0A2V2N2G5"/>
<dbReference type="EMBL" id="QGMY01000014">
    <property type="protein sequence ID" value="PWR70357.1"/>
    <property type="molecule type" value="Genomic_DNA"/>
</dbReference>
<dbReference type="CDD" id="cd00130">
    <property type="entry name" value="PAS"/>
    <property type="match status" value="1"/>
</dbReference>
<keyword evidence="3" id="KW-1185">Reference proteome</keyword>
<dbReference type="Proteomes" id="UP000245657">
    <property type="component" value="Unassembled WGS sequence"/>
</dbReference>
<evidence type="ECO:0000313" key="3">
    <source>
        <dbReference type="Proteomes" id="UP000245657"/>
    </source>
</evidence>
<dbReference type="InterPro" id="IPR035965">
    <property type="entry name" value="PAS-like_dom_sf"/>
</dbReference>
<dbReference type="SUPFAM" id="SSF55785">
    <property type="entry name" value="PYP-like sensor domain (PAS domain)"/>
    <property type="match status" value="2"/>
</dbReference>
<dbReference type="Pfam" id="PF13188">
    <property type="entry name" value="PAS_8"/>
    <property type="match status" value="1"/>
</dbReference>
<dbReference type="SMART" id="SM00091">
    <property type="entry name" value="PAS"/>
    <property type="match status" value="2"/>
</dbReference>
<dbReference type="InterPro" id="IPR000014">
    <property type="entry name" value="PAS"/>
</dbReference>
<dbReference type="Pfam" id="PF13426">
    <property type="entry name" value="PAS_9"/>
    <property type="match status" value="1"/>
</dbReference>
<name>A0A2V2N2G5_9EURY</name>
<reference evidence="2 3" key="1">
    <citation type="submission" date="2018-05" db="EMBL/GenBank/DDBJ databases">
        <title>Draft genome of Methanospirillum lacunae Ki8-1.</title>
        <authorList>
            <person name="Dueholm M.S."/>
            <person name="Nielsen P.H."/>
            <person name="Bakmann L.F."/>
            <person name="Otzen D.E."/>
        </authorList>
    </citation>
    <scope>NUCLEOTIDE SEQUENCE [LARGE SCALE GENOMIC DNA]</scope>
    <source>
        <strain evidence="2 3">Ki8-1</strain>
    </source>
</reference>
<comment type="caution">
    <text evidence="2">The sequence shown here is derived from an EMBL/GenBank/DDBJ whole genome shotgun (WGS) entry which is preliminary data.</text>
</comment>
<feature type="domain" description="PAS" evidence="1">
    <location>
        <begin position="383"/>
        <end position="428"/>
    </location>
</feature>
<evidence type="ECO:0000259" key="1">
    <source>
        <dbReference type="PROSITE" id="PS50112"/>
    </source>
</evidence>
<dbReference type="SUPFAM" id="SSF46785">
    <property type="entry name" value="Winged helix' DNA-binding domain"/>
    <property type="match status" value="1"/>
</dbReference>
<sequence>MDTEQKKIFSILSSATKPLMISEIANISSMNRHTVARKLDCLEILGRVRKIEIGNAKKYFATKAVQISSIIDISTDLIFILNESWEIQYVNQAAQNFFEISHTMVGGKRFDLLNLEIFSYPEIIRELKRFSFERVSRVRVPHTIHDETQWYEISLMNISLRPGSVSIALIASNITKEYQTEQRLRENEAMYRSLFQYAPIAINEADLSQVKIYLDNLEKTGVNNIRSFMDTHPEVLKDCMNLIRINNINQKSLTDFDNIYISQKNVLSYLYPYYTPDTLDNFKDLFITLKNGSEYAHFYSEIISITGKIWYFSNYVSVASPDHDLSRVYISYLDITKQKNDHLQVLKTNKELIDVSEEIIARDREIKELINKQQTEIHKLRTFHSLFSDILHATNLPILIWDSSLTIIWISVTLENLCGYKELHLLGKPIWKLFPKSLQTYQTQLISNSPNKDEIGLVITLTDKSGKEKMCHWKCIKKIAIPDSNEMSGAILKEIS</sequence>